<reference evidence="2" key="1">
    <citation type="submission" date="2021-04" db="EMBL/GenBank/DDBJ databases">
        <title>Draft genome of Fusarium avenaceum strain F156N33, isolated from an atmospheric sample in Virginia.</title>
        <authorList>
            <person name="Yang S."/>
            <person name="Vinatzer B.A."/>
            <person name="Coleman J."/>
        </authorList>
    </citation>
    <scope>NUCLEOTIDE SEQUENCE</scope>
    <source>
        <strain evidence="2">F156N33</strain>
    </source>
</reference>
<dbReference type="PANTHER" id="PTHR33112">
    <property type="entry name" value="DOMAIN PROTEIN, PUTATIVE-RELATED"/>
    <property type="match status" value="1"/>
</dbReference>
<dbReference type="InterPro" id="IPR010730">
    <property type="entry name" value="HET"/>
</dbReference>
<dbReference type="Pfam" id="PF06985">
    <property type="entry name" value="HET"/>
    <property type="match status" value="1"/>
</dbReference>
<gene>
    <name evidence="2" type="ORF">KAF25_000346</name>
</gene>
<dbReference type="PANTHER" id="PTHR33112:SF15">
    <property type="entry name" value="HETEROKARYON INCOMPATIBILITY DOMAIN-CONTAINING PROTEIN"/>
    <property type="match status" value="1"/>
</dbReference>
<evidence type="ECO:0000313" key="2">
    <source>
        <dbReference type="EMBL" id="KAG5659144.1"/>
    </source>
</evidence>
<evidence type="ECO:0000259" key="1">
    <source>
        <dbReference type="Pfam" id="PF06985"/>
    </source>
</evidence>
<dbReference type="EMBL" id="JAGPUO010000012">
    <property type="protein sequence ID" value="KAG5659144.1"/>
    <property type="molecule type" value="Genomic_DNA"/>
</dbReference>
<keyword evidence="3" id="KW-1185">Reference proteome</keyword>
<protein>
    <recommendedName>
        <fullName evidence="1">Heterokaryon incompatibility domain-containing protein</fullName>
    </recommendedName>
</protein>
<sequence length="369" mass="42352">MKCRLLRIADVENATLISSSQIDGRVDYATLSYCWGGLQTLELSVNNYIQLSTYIRVGDLPQTIQEAIVACTRLGIQYIWIDCLCIIQDSYLDEDWKKEAATMGLIYENAVLNLCMAGSGRSSESSYQTRDVNLIKPLHITPDPDDEEDKGAYMVCTDLFDYDIVKCPLRKRGWVFQEWFLAKQSLVFGQIQLWWHCREQLANETFPDGIPDDARVEYEPPPIVRAHTMKDTSLFMRDKMEDDPKDNADFKSHTHQAIGSLQDKETDSFAVYKRWWEILSQYAETRFTYESDRVIAFSGIAQAFRSSHNLSDRYLAGIWQRDFPAGLMWSRTPQGVVEARRSLKYKAPSWSWMSIDGPYSLCGGEGPVD</sequence>
<organism evidence="2 3">
    <name type="scientific">Fusarium avenaceum</name>
    <dbReference type="NCBI Taxonomy" id="40199"/>
    <lineage>
        <taxon>Eukaryota</taxon>
        <taxon>Fungi</taxon>
        <taxon>Dikarya</taxon>
        <taxon>Ascomycota</taxon>
        <taxon>Pezizomycotina</taxon>
        <taxon>Sordariomycetes</taxon>
        <taxon>Hypocreomycetidae</taxon>
        <taxon>Hypocreales</taxon>
        <taxon>Nectriaceae</taxon>
        <taxon>Fusarium</taxon>
        <taxon>Fusarium tricinctum species complex</taxon>
    </lineage>
</organism>
<accession>A0A9P7KRD3</accession>
<comment type="caution">
    <text evidence="2">The sequence shown here is derived from an EMBL/GenBank/DDBJ whole genome shotgun (WGS) entry which is preliminary data.</text>
</comment>
<evidence type="ECO:0000313" key="3">
    <source>
        <dbReference type="Proteomes" id="UP000782241"/>
    </source>
</evidence>
<feature type="domain" description="Heterokaryon incompatibility" evidence="1">
    <location>
        <begin position="28"/>
        <end position="178"/>
    </location>
</feature>
<proteinExistence type="predicted"/>
<dbReference type="Proteomes" id="UP000782241">
    <property type="component" value="Unassembled WGS sequence"/>
</dbReference>
<dbReference type="AlphaFoldDB" id="A0A9P7KRD3"/>
<name>A0A9P7KRD3_9HYPO</name>